<evidence type="ECO:0000256" key="1">
    <source>
        <dbReference type="ARBA" id="ARBA00004496"/>
    </source>
</evidence>
<evidence type="ECO:0000256" key="4">
    <source>
        <dbReference type="ARBA" id="ARBA00022618"/>
    </source>
</evidence>
<comment type="subcellular location">
    <subcellularLocation>
        <location evidence="1">Cytoplasm</location>
    </subcellularLocation>
</comment>
<evidence type="ECO:0000256" key="9">
    <source>
        <dbReference type="ARBA" id="ARBA00033158"/>
    </source>
</evidence>
<evidence type="ECO:0000313" key="10">
    <source>
        <dbReference type="EMBL" id="SEM54262.1"/>
    </source>
</evidence>
<keyword evidence="3" id="KW-0963">Cytoplasm</keyword>
<evidence type="ECO:0000256" key="5">
    <source>
        <dbReference type="ARBA" id="ARBA00023210"/>
    </source>
</evidence>
<dbReference type="PANTHER" id="PTHR34981:SF1">
    <property type="entry name" value="CELL DIVISION PROTEIN ZAPA"/>
    <property type="match status" value="1"/>
</dbReference>
<evidence type="ECO:0000256" key="8">
    <source>
        <dbReference type="ARBA" id="ARBA00026068"/>
    </source>
</evidence>
<comment type="subunit">
    <text evidence="8">Homodimer. Interacts with FtsZ.</text>
</comment>
<evidence type="ECO:0000256" key="3">
    <source>
        <dbReference type="ARBA" id="ARBA00022490"/>
    </source>
</evidence>
<name>A0ABY1AAL2_9LACO</name>
<evidence type="ECO:0000313" key="11">
    <source>
        <dbReference type="Proteomes" id="UP000182089"/>
    </source>
</evidence>
<reference evidence="10 11" key="1">
    <citation type="submission" date="2016-10" db="EMBL/GenBank/DDBJ databases">
        <authorList>
            <person name="Varghese N."/>
            <person name="Submissions S."/>
        </authorList>
    </citation>
    <scope>NUCLEOTIDE SEQUENCE [LARGE SCALE GENOMIC DNA]</scope>
    <source>
        <strain evidence="10 11">WC1T17</strain>
    </source>
</reference>
<accession>A0ABY1AAL2</accession>
<comment type="function">
    <text evidence="7">Activator of cell division through the inhibition of FtsZ GTPase activity, therefore promoting FtsZ assembly into bundles of protofilaments necessary for the formation of the division Z ring. It is recruited early at mid-cell but it is not essential for cell division.</text>
</comment>
<dbReference type="InterPro" id="IPR053712">
    <property type="entry name" value="Bac_CellDiv_Activator"/>
</dbReference>
<comment type="caution">
    <text evidence="10">The sequence shown here is derived from an EMBL/GenBank/DDBJ whole genome shotgun (WGS) entry which is preliminary data.</text>
</comment>
<keyword evidence="5" id="KW-0717">Septation</keyword>
<sequence>MTTKKRFKVKIGQEEYTIIGKATPKHMEAVSQLLNQQLAEIKRNMPDLSTEKAAILLAINAMSDCLEKQAEVDQLKEQKES</sequence>
<dbReference type="Gene3D" id="6.10.250.790">
    <property type="match status" value="1"/>
</dbReference>
<dbReference type="InterPro" id="IPR036192">
    <property type="entry name" value="Cell_div_ZapA-like_sf"/>
</dbReference>
<keyword evidence="6" id="KW-0131">Cell cycle</keyword>
<evidence type="ECO:0000256" key="6">
    <source>
        <dbReference type="ARBA" id="ARBA00023306"/>
    </source>
</evidence>
<dbReference type="GO" id="GO:0051301">
    <property type="term" value="P:cell division"/>
    <property type="evidence" value="ECO:0007669"/>
    <property type="project" value="UniProtKB-KW"/>
</dbReference>
<dbReference type="Proteomes" id="UP000182089">
    <property type="component" value="Unassembled WGS sequence"/>
</dbReference>
<evidence type="ECO:0000256" key="7">
    <source>
        <dbReference type="ARBA" id="ARBA00024910"/>
    </source>
</evidence>
<dbReference type="Pfam" id="PF05164">
    <property type="entry name" value="ZapA"/>
    <property type="match status" value="1"/>
</dbReference>
<dbReference type="SUPFAM" id="SSF102829">
    <property type="entry name" value="Cell division protein ZapA-like"/>
    <property type="match status" value="1"/>
</dbReference>
<dbReference type="PANTHER" id="PTHR34981">
    <property type="entry name" value="CELL DIVISION PROTEIN ZAPA"/>
    <property type="match status" value="1"/>
</dbReference>
<gene>
    <name evidence="10" type="ORF">SAMN05216431_10445</name>
</gene>
<keyword evidence="4 10" id="KW-0132">Cell division</keyword>
<proteinExistence type="predicted"/>
<organism evidence="10 11">
    <name type="scientific">Ligilactobacillus ruminis</name>
    <dbReference type="NCBI Taxonomy" id="1623"/>
    <lineage>
        <taxon>Bacteria</taxon>
        <taxon>Bacillati</taxon>
        <taxon>Bacillota</taxon>
        <taxon>Bacilli</taxon>
        <taxon>Lactobacillales</taxon>
        <taxon>Lactobacillaceae</taxon>
        <taxon>Ligilactobacillus</taxon>
    </lineage>
</organism>
<dbReference type="EMBL" id="FOCC01000004">
    <property type="protein sequence ID" value="SEM54262.1"/>
    <property type="molecule type" value="Genomic_DNA"/>
</dbReference>
<evidence type="ECO:0000256" key="2">
    <source>
        <dbReference type="ARBA" id="ARBA00015195"/>
    </source>
</evidence>
<protein>
    <recommendedName>
        <fullName evidence="2">Cell division protein ZapA</fullName>
    </recommendedName>
    <alternativeName>
        <fullName evidence="9">Z ring-associated protein ZapA</fullName>
    </alternativeName>
</protein>
<dbReference type="InterPro" id="IPR007838">
    <property type="entry name" value="Cell_div_ZapA-like"/>
</dbReference>